<keyword evidence="2" id="KW-0964">Secreted</keyword>
<evidence type="ECO:0000256" key="2">
    <source>
        <dbReference type="ARBA" id="ARBA00022525"/>
    </source>
</evidence>
<dbReference type="Pfam" id="PF08548">
    <property type="entry name" value="Peptidase_M10_C"/>
    <property type="match status" value="2"/>
</dbReference>
<dbReference type="Proteomes" id="UP000285232">
    <property type="component" value="Unassembled WGS sequence"/>
</dbReference>
<accession>A0A419RS44</accession>
<evidence type="ECO:0000259" key="4">
    <source>
        <dbReference type="Pfam" id="PF08548"/>
    </source>
</evidence>
<comment type="caution">
    <text evidence="5">The sequence shown here is derived from an EMBL/GenBank/DDBJ whole genome shotgun (WGS) entry which is preliminary data.</text>
</comment>
<keyword evidence="6" id="KW-1185">Reference proteome</keyword>
<evidence type="ECO:0000313" key="5">
    <source>
        <dbReference type="EMBL" id="RJY08597.1"/>
    </source>
</evidence>
<dbReference type="AlphaFoldDB" id="A0A419RS44"/>
<dbReference type="EMBL" id="RAHX01000001">
    <property type="protein sequence ID" value="RJY08597.1"/>
    <property type="molecule type" value="Genomic_DNA"/>
</dbReference>
<comment type="subcellular location">
    <subcellularLocation>
        <location evidence="1">Secreted</location>
    </subcellularLocation>
</comment>
<sequence>MPTCWKRCWRNAGRGTVSSRDGKLLKIRTKAYCQRRNLRCHFLLGIAGSRAITSSGRMTMARGANGARNSRFRQEEYTQQKYGADMTTRTDDTTYGFNSTAGRNVFDFDINHYPALTIRNADGEDTLDFSGFGGGSVIDLRDGHFSSGGIAAPDADTVNANRAAYGEQIGVDISPTSQASIDAVSASFQNANATSIANDWGVTGIAALNYNNISIAYGADIENAIGTAFADVIVTSGLNNTLTGNAGADTFVFLSDENRFFGEFDQGGTDTITDFEARIDRIDLSNLGIDADSRFVVDGNFFGVDIDGDGVVDQGIVFENLDYVPFADIFA</sequence>
<reference evidence="5 6" key="1">
    <citation type="journal article" date="2017" name="Int. J. Syst. Evol. Microbiol.">
        <title>Erythrobacter aquimixticola sp. nov., isolated from the junction between the ocean and a freshwater spring.</title>
        <authorList>
            <person name="Park S."/>
            <person name="Jung Y.T."/>
            <person name="Choi S.J."/>
            <person name="Yoon J.H."/>
        </authorList>
    </citation>
    <scope>NUCLEOTIDE SEQUENCE [LARGE SCALE GENOMIC DNA]</scope>
    <source>
        <strain evidence="5 6">JSSK-14</strain>
    </source>
</reference>
<feature type="domain" description="Peptidase M10 serralysin C-terminal" evidence="4">
    <location>
        <begin position="211"/>
        <end position="296"/>
    </location>
</feature>
<evidence type="ECO:0000256" key="3">
    <source>
        <dbReference type="ARBA" id="ARBA00022737"/>
    </source>
</evidence>
<protein>
    <recommendedName>
        <fullName evidence="4">Peptidase M10 serralysin C-terminal domain-containing protein</fullName>
    </recommendedName>
</protein>
<dbReference type="OrthoDB" id="733404at2"/>
<dbReference type="Gene3D" id="2.150.10.10">
    <property type="entry name" value="Serralysin-like metalloprotease, C-terminal"/>
    <property type="match status" value="1"/>
</dbReference>
<proteinExistence type="predicted"/>
<dbReference type="GO" id="GO:0005615">
    <property type="term" value="C:extracellular space"/>
    <property type="evidence" value="ECO:0007669"/>
    <property type="project" value="InterPro"/>
</dbReference>
<keyword evidence="3" id="KW-0677">Repeat</keyword>
<evidence type="ECO:0000313" key="6">
    <source>
        <dbReference type="Proteomes" id="UP000285232"/>
    </source>
</evidence>
<dbReference type="InterPro" id="IPR011049">
    <property type="entry name" value="Serralysin-like_metalloprot_C"/>
</dbReference>
<dbReference type="SUPFAM" id="SSF51120">
    <property type="entry name" value="beta-Roll"/>
    <property type="match status" value="1"/>
</dbReference>
<gene>
    <name evidence="5" type="ORF">D6201_03775</name>
</gene>
<dbReference type="InterPro" id="IPR013858">
    <property type="entry name" value="Peptidase_M10B_C"/>
</dbReference>
<feature type="domain" description="Peptidase M10 serralysin C-terminal" evidence="4">
    <location>
        <begin position="84"/>
        <end position="149"/>
    </location>
</feature>
<evidence type="ECO:0000256" key="1">
    <source>
        <dbReference type="ARBA" id="ARBA00004613"/>
    </source>
</evidence>
<dbReference type="GO" id="GO:0005509">
    <property type="term" value="F:calcium ion binding"/>
    <property type="evidence" value="ECO:0007669"/>
    <property type="project" value="InterPro"/>
</dbReference>
<organism evidence="5 6">
    <name type="scientific">Aurantiacibacter aquimixticola</name>
    <dbReference type="NCBI Taxonomy" id="1958945"/>
    <lineage>
        <taxon>Bacteria</taxon>
        <taxon>Pseudomonadati</taxon>
        <taxon>Pseudomonadota</taxon>
        <taxon>Alphaproteobacteria</taxon>
        <taxon>Sphingomonadales</taxon>
        <taxon>Erythrobacteraceae</taxon>
        <taxon>Aurantiacibacter</taxon>
    </lineage>
</organism>
<name>A0A419RS44_9SPHN</name>